<dbReference type="CDD" id="cd02440">
    <property type="entry name" value="AdoMet_MTases"/>
    <property type="match status" value="1"/>
</dbReference>
<dbReference type="GO" id="GO:0004719">
    <property type="term" value="F:protein-L-isoaspartate (D-aspartate) O-methyltransferase activity"/>
    <property type="evidence" value="ECO:0007669"/>
    <property type="project" value="UniProtKB-UniRule"/>
</dbReference>
<feature type="active site" evidence="7">
    <location>
        <position position="95"/>
    </location>
</feature>
<comment type="catalytic activity">
    <reaction evidence="7">
        <text>[protein]-L-isoaspartate + S-adenosyl-L-methionine = [protein]-L-isoaspartate alpha-methyl ester + S-adenosyl-L-homocysteine</text>
        <dbReference type="Rhea" id="RHEA:12705"/>
        <dbReference type="Rhea" id="RHEA-COMP:12143"/>
        <dbReference type="Rhea" id="RHEA-COMP:12144"/>
        <dbReference type="ChEBI" id="CHEBI:57856"/>
        <dbReference type="ChEBI" id="CHEBI:59789"/>
        <dbReference type="ChEBI" id="CHEBI:90596"/>
        <dbReference type="ChEBI" id="CHEBI:90598"/>
        <dbReference type="EC" id="2.1.1.77"/>
    </reaction>
</comment>
<protein>
    <recommendedName>
        <fullName evidence="7">Protein-L-isoaspartate O-methyltransferase</fullName>
        <ecNumber evidence="7">2.1.1.77</ecNumber>
    </recommendedName>
    <alternativeName>
        <fullName evidence="7">L-isoaspartyl protein carboxyl methyltransferase</fullName>
    </alternativeName>
    <alternativeName>
        <fullName evidence="7">Protein L-isoaspartyl methyltransferase</fullName>
    </alternativeName>
    <alternativeName>
        <fullName evidence="7">Protein-beta-aspartate methyltransferase</fullName>
        <shortName evidence="7">PIMT</shortName>
    </alternativeName>
</protein>
<dbReference type="GO" id="GO:0005737">
    <property type="term" value="C:cytoplasm"/>
    <property type="evidence" value="ECO:0007669"/>
    <property type="project" value="UniProtKB-SubCell"/>
</dbReference>
<comment type="subcellular location">
    <subcellularLocation>
        <location evidence="1 7">Cytoplasm</location>
    </subcellularLocation>
</comment>
<reference evidence="8 9" key="1">
    <citation type="submission" date="2019-11" db="EMBL/GenBank/DDBJ databases">
        <title>Comparative genomics of hydrocarbon-degrading Desulfosarcina strains.</title>
        <authorList>
            <person name="Watanabe M."/>
            <person name="Kojima H."/>
            <person name="Fukui M."/>
        </authorList>
    </citation>
    <scope>NUCLEOTIDE SEQUENCE [LARGE SCALE GENOMIC DNA]</scope>
    <source>
        <strain evidence="8 9">PL12</strain>
    </source>
</reference>
<keyword evidence="5 7" id="KW-0808">Transferase</keyword>
<dbReference type="HAMAP" id="MF_00090">
    <property type="entry name" value="PIMT"/>
    <property type="match status" value="1"/>
</dbReference>
<dbReference type="EMBL" id="AP021874">
    <property type="protein sequence ID" value="BBO71617.1"/>
    <property type="molecule type" value="Genomic_DNA"/>
</dbReference>
<evidence type="ECO:0000256" key="3">
    <source>
        <dbReference type="ARBA" id="ARBA00022490"/>
    </source>
</evidence>
<keyword evidence="4 7" id="KW-0489">Methyltransferase</keyword>
<dbReference type="InterPro" id="IPR029063">
    <property type="entry name" value="SAM-dependent_MTases_sf"/>
</dbReference>
<organism evidence="8 9">
    <name type="scientific">Desulfosarcina alkanivorans</name>
    <dbReference type="NCBI Taxonomy" id="571177"/>
    <lineage>
        <taxon>Bacteria</taxon>
        <taxon>Pseudomonadati</taxon>
        <taxon>Thermodesulfobacteriota</taxon>
        <taxon>Desulfobacteria</taxon>
        <taxon>Desulfobacterales</taxon>
        <taxon>Desulfosarcinaceae</taxon>
        <taxon>Desulfosarcina</taxon>
    </lineage>
</organism>
<dbReference type="Gene3D" id="3.40.50.150">
    <property type="entry name" value="Vaccinia Virus protein VP39"/>
    <property type="match status" value="1"/>
</dbReference>
<dbReference type="RefSeq" id="WP_231716297.1">
    <property type="nucleotide sequence ID" value="NZ_AP021874.1"/>
</dbReference>
<keyword evidence="3 7" id="KW-0963">Cytoplasm</keyword>
<dbReference type="PANTHER" id="PTHR11579:SF0">
    <property type="entry name" value="PROTEIN-L-ISOASPARTATE(D-ASPARTATE) O-METHYLTRANSFERASE"/>
    <property type="match status" value="1"/>
</dbReference>
<gene>
    <name evidence="8" type="primary">pcm_1</name>
    <name evidence="7" type="synonym">pcm</name>
    <name evidence="8" type="ORF">DSCA_55470</name>
</gene>
<name>A0A5K7Z4R3_9BACT</name>
<sequence>MKMMAVGRRWTIGNLLIVMAMTAVPFLGPAEPEAANFEIQRRQMVAHQLAARDIVDQPVLRAMQAVPRHLFVPEALRHHAYRDTPLPIGHGQTISQPYIVALMSQLLSMEPGWRILEIGTGSGYQAAVLAEMDADVFTIEIVPELGRQAQKTLKATGYTGIRVKIGDGYQGWPDHAPFDAIIVTCSPTRIPQPLESQLAEGGRMVIPVGEAGHQQLLLLTKQHGEIRKEKIVDVRFVPMVDRQGKTY</sequence>
<dbReference type="EC" id="2.1.1.77" evidence="7"/>
<dbReference type="SUPFAM" id="SSF53335">
    <property type="entry name" value="S-adenosyl-L-methionine-dependent methyltransferases"/>
    <property type="match status" value="1"/>
</dbReference>
<dbReference type="Pfam" id="PF01135">
    <property type="entry name" value="PCMT"/>
    <property type="match status" value="1"/>
</dbReference>
<evidence type="ECO:0000256" key="2">
    <source>
        <dbReference type="ARBA" id="ARBA00005369"/>
    </source>
</evidence>
<dbReference type="FunFam" id="3.40.50.150:FF:000010">
    <property type="entry name" value="Protein-L-isoaspartate O-methyltransferase"/>
    <property type="match status" value="1"/>
</dbReference>
<dbReference type="Proteomes" id="UP000427906">
    <property type="component" value="Chromosome"/>
</dbReference>
<evidence type="ECO:0000256" key="5">
    <source>
        <dbReference type="ARBA" id="ARBA00022679"/>
    </source>
</evidence>
<dbReference type="KEGG" id="dalk:DSCA_55470"/>
<keyword evidence="6 7" id="KW-0949">S-adenosyl-L-methionine</keyword>
<comment type="similarity">
    <text evidence="2 7">Belongs to the methyltransferase superfamily. L-isoaspartyl/D-aspartyl protein methyltransferase family.</text>
</comment>
<comment type="function">
    <text evidence="7">Catalyzes the methyl esterification of L-isoaspartyl residues in peptides and proteins that result from spontaneous decomposition of normal L-aspartyl and L-asparaginyl residues. It plays a role in the repair and/or degradation of damaged proteins.</text>
</comment>
<evidence type="ECO:0000256" key="6">
    <source>
        <dbReference type="ARBA" id="ARBA00022691"/>
    </source>
</evidence>
<evidence type="ECO:0000256" key="7">
    <source>
        <dbReference type="HAMAP-Rule" id="MF_00090"/>
    </source>
</evidence>
<dbReference type="GO" id="GO:0032259">
    <property type="term" value="P:methylation"/>
    <property type="evidence" value="ECO:0007669"/>
    <property type="project" value="UniProtKB-KW"/>
</dbReference>
<dbReference type="InterPro" id="IPR000682">
    <property type="entry name" value="PCMT"/>
</dbReference>
<evidence type="ECO:0000256" key="1">
    <source>
        <dbReference type="ARBA" id="ARBA00004496"/>
    </source>
</evidence>
<evidence type="ECO:0000313" key="8">
    <source>
        <dbReference type="EMBL" id="BBO71617.1"/>
    </source>
</evidence>
<dbReference type="PANTHER" id="PTHR11579">
    <property type="entry name" value="PROTEIN-L-ISOASPARTATE O-METHYLTRANSFERASE"/>
    <property type="match status" value="1"/>
</dbReference>
<accession>A0A5K7Z4R3</accession>
<keyword evidence="9" id="KW-1185">Reference proteome</keyword>
<dbReference type="AlphaFoldDB" id="A0A5K7Z4R3"/>
<dbReference type="NCBIfam" id="TIGR00080">
    <property type="entry name" value="pimt"/>
    <property type="match status" value="1"/>
</dbReference>
<dbReference type="PROSITE" id="PS01279">
    <property type="entry name" value="PCMT"/>
    <property type="match status" value="1"/>
</dbReference>
<dbReference type="NCBIfam" id="NF001453">
    <property type="entry name" value="PRK00312.1"/>
    <property type="match status" value="1"/>
</dbReference>
<dbReference type="GO" id="GO:0030091">
    <property type="term" value="P:protein repair"/>
    <property type="evidence" value="ECO:0007669"/>
    <property type="project" value="UniProtKB-UniRule"/>
</dbReference>
<evidence type="ECO:0000313" key="9">
    <source>
        <dbReference type="Proteomes" id="UP000427906"/>
    </source>
</evidence>
<evidence type="ECO:0000256" key="4">
    <source>
        <dbReference type="ARBA" id="ARBA00022603"/>
    </source>
</evidence>
<proteinExistence type="inferred from homology"/>